<evidence type="ECO:0000256" key="1">
    <source>
        <dbReference type="SAM" id="MobiDB-lite"/>
    </source>
</evidence>
<feature type="compositionally biased region" description="Acidic residues" evidence="1">
    <location>
        <begin position="36"/>
        <end position="46"/>
    </location>
</feature>
<keyword evidence="3" id="KW-1185">Reference proteome</keyword>
<name>A0ABS8V1R0_DATST</name>
<sequence>NEDGEDDKDGESDNEDEEDDKVREGDNEYGKCDNKDGEDENNDNDDTDQKTTTTNDKIEQGNDENVRSTPTETSNSGRDPSTTSTEIVVKNVRYTPAAEEVRRQEDTPYMLGRSSVVGTSKVPSCACECLKCNENMNMLLSKIEALIEAQGVTKASINKLIFKRGIYPSSKISNPFTPIAVKRRRNQIYRALASAKKKVVGTPKMTADQPMERLSVNLYKYADDKKKRKVSR</sequence>
<reference evidence="2 3" key="1">
    <citation type="journal article" date="2021" name="BMC Genomics">
        <title>Datura genome reveals duplications of psychoactive alkaloid biosynthetic genes and high mutation rate following tissue culture.</title>
        <authorList>
            <person name="Rajewski A."/>
            <person name="Carter-House D."/>
            <person name="Stajich J."/>
            <person name="Litt A."/>
        </authorList>
    </citation>
    <scope>NUCLEOTIDE SEQUENCE [LARGE SCALE GENOMIC DNA]</scope>
    <source>
        <strain evidence="2">AR-01</strain>
    </source>
</reference>
<evidence type="ECO:0000313" key="2">
    <source>
        <dbReference type="EMBL" id="MCD9641006.1"/>
    </source>
</evidence>
<feature type="compositionally biased region" description="Acidic residues" evidence="1">
    <location>
        <begin position="1"/>
        <end position="19"/>
    </location>
</feature>
<accession>A0ABS8V1R0</accession>
<organism evidence="2 3">
    <name type="scientific">Datura stramonium</name>
    <name type="common">Jimsonweed</name>
    <name type="synonym">Common thornapple</name>
    <dbReference type="NCBI Taxonomy" id="4076"/>
    <lineage>
        <taxon>Eukaryota</taxon>
        <taxon>Viridiplantae</taxon>
        <taxon>Streptophyta</taxon>
        <taxon>Embryophyta</taxon>
        <taxon>Tracheophyta</taxon>
        <taxon>Spermatophyta</taxon>
        <taxon>Magnoliopsida</taxon>
        <taxon>eudicotyledons</taxon>
        <taxon>Gunneridae</taxon>
        <taxon>Pentapetalae</taxon>
        <taxon>asterids</taxon>
        <taxon>lamiids</taxon>
        <taxon>Solanales</taxon>
        <taxon>Solanaceae</taxon>
        <taxon>Solanoideae</taxon>
        <taxon>Datureae</taxon>
        <taxon>Datura</taxon>
    </lineage>
</organism>
<feature type="non-terminal residue" evidence="2">
    <location>
        <position position="1"/>
    </location>
</feature>
<protein>
    <submittedName>
        <fullName evidence="2">Uncharacterized protein</fullName>
    </submittedName>
</protein>
<evidence type="ECO:0000313" key="3">
    <source>
        <dbReference type="Proteomes" id="UP000823775"/>
    </source>
</evidence>
<feature type="compositionally biased region" description="Basic and acidic residues" evidence="1">
    <location>
        <begin position="20"/>
        <end position="35"/>
    </location>
</feature>
<comment type="caution">
    <text evidence="2">The sequence shown here is derived from an EMBL/GenBank/DDBJ whole genome shotgun (WGS) entry which is preliminary data.</text>
</comment>
<dbReference type="EMBL" id="JACEIK010003259">
    <property type="protein sequence ID" value="MCD9641006.1"/>
    <property type="molecule type" value="Genomic_DNA"/>
</dbReference>
<feature type="compositionally biased region" description="Polar residues" evidence="1">
    <location>
        <begin position="67"/>
        <end position="86"/>
    </location>
</feature>
<dbReference type="Proteomes" id="UP000823775">
    <property type="component" value="Unassembled WGS sequence"/>
</dbReference>
<gene>
    <name evidence="2" type="ORF">HAX54_026804</name>
</gene>
<feature type="region of interest" description="Disordered" evidence="1">
    <location>
        <begin position="1"/>
        <end position="87"/>
    </location>
</feature>
<feature type="compositionally biased region" description="Basic and acidic residues" evidence="1">
    <location>
        <begin position="56"/>
        <end position="66"/>
    </location>
</feature>
<proteinExistence type="predicted"/>